<accession>A0A3D9SLW9</accession>
<evidence type="ECO:0008006" key="3">
    <source>
        <dbReference type="Google" id="ProtNLM"/>
    </source>
</evidence>
<gene>
    <name evidence="1" type="ORF">DFJ69_0788</name>
</gene>
<comment type="caution">
    <text evidence="1">The sequence shown here is derived from an EMBL/GenBank/DDBJ whole genome shotgun (WGS) entry which is preliminary data.</text>
</comment>
<protein>
    <recommendedName>
        <fullName evidence="3">Extracellular solute-binding protein</fullName>
    </recommendedName>
</protein>
<organism evidence="1 2">
    <name type="scientific">Thermomonospora umbrina</name>
    <dbReference type="NCBI Taxonomy" id="111806"/>
    <lineage>
        <taxon>Bacteria</taxon>
        <taxon>Bacillati</taxon>
        <taxon>Actinomycetota</taxon>
        <taxon>Actinomycetes</taxon>
        <taxon>Streptosporangiales</taxon>
        <taxon>Thermomonosporaceae</taxon>
        <taxon>Thermomonospora</taxon>
    </lineage>
</organism>
<dbReference type="OrthoDB" id="5418945at2"/>
<dbReference type="RefSeq" id="WP_116021207.1">
    <property type="nucleotide sequence ID" value="NZ_QTTT01000001.1"/>
</dbReference>
<evidence type="ECO:0000313" key="2">
    <source>
        <dbReference type="Proteomes" id="UP000256661"/>
    </source>
</evidence>
<name>A0A3D9SLW9_9ACTN</name>
<dbReference type="EMBL" id="QTTT01000001">
    <property type="protein sequence ID" value="REE95400.1"/>
    <property type="molecule type" value="Genomic_DNA"/>
</dbReference>
<proteinExistence type="predicted"/>
<keyword evidence="2" id="KW-1185">Reference proteome</keyword>
<dbReference type="Proteomes" id="UP000256661">
    <property type="component" value="Unassembled WGS sequence"/>
</dbReference>
<dbReference type="AlphaFoldDB" id="A0A3D9SLW9"/>
<evidence type="ECO:0000313" key="1">
    <source>
        <dbReference type="EMBL" id="REE95400.1"/>
    </source>
</evidence>
<reference evidence="1 2" key="1">
    <citation type="submission" date="2018-08" db="EMBL/GenBank/DDBJ databases">
        <title>Sequencing the genomes of 1000 actinobacteria strains.</title>
        <authorList>
            <person name="Klenk H.-P."/>
        </authorList>
    </citation>
    <scope>NUCLEOTIDE SEQUENCE [LARGE SCALE GENOMIC DNA]</scope>
    <source>
        <strain evidence="1 2">DSM 43927</strain>
    </source>
</reference>
<sequence length="362" mass="38650">MKRVISIVLAAGLAVGVAVAILIGNGSEQASEQPTVRGVIGSEKQAFFADPAVRAAFAKHGLNVQVDPAGSRQIATSVDLARYDFAFPGSSPAADKIQQRRRITTRYSPFSTPMAIATFEPIAALLRDAGVVKKAPDGTSTFDVAAYLELAERKVRWDQLKGNTAYPVRKDVLVSTTDPRSSNSAAMYLSITSFVANGSAVVGDARSRARVLPLVGRLFHDQGYTENTSEGPFEDYLSVGMGQVPLVCVYEAQFVGRAVQGQIRPGMVLTYPVPTVISRHGLVPLRPAGDRVGRLLTSDPELQRLAARHGFRTADAARFAKVTAEHRVPVATNLIDVVDTPSYDALESLLAAVERGYGAGPS</sequence>